<accession>A0A7W3P5T5</accession>
<evidence type="ECO:0000313" key="5">
    <source>
        <dbReference type="Proteomes" id="UP000523079"/>
    </source>
</evidence>
<keyword evidence="1" id="KW-0472">Membrane</keyword>
<name>A0A7W3P5T5_9ACTN</name>
<gene>
    <name evidence="4" type="ORF">FHX74_001822</name>
</gene>
<feature type="transmembrane region" description="Helical" evidence="1">
    <location>
        <begin position="261"/>
        <end position="282"/>
    </location>
</feature>
<keyword evidence="1" id="KW-1133">Transmembrane helix</keyword>
<sequence length="293" mass="29094">MSVPSSHARSAVAAPLLRVRTMAVVALALLLSALGLTLSSTPANAAGNATVSILHAVPGATVDVYANGKALLTNFKPGTLTDPQSLPAGTYDLKVVKAGAGADGTAVAEAKDAKVPAGANITVVAHLDADGKPTLTPYVNDSSRVPAGEARLIVRHDAAAPAVDVRADKKVVFSGLTNPDEKSAEVPAGTVSADVVLAGTDTVAIGPADLTLAEGTTTIVYAWGSAEDKNLKLAVQKIATNTNPNGVPGGTGGQADATSPVALGLVGLGAAGLLGLGGVLMVRRHRQGMSAAR</sequence>
<comment type="caution">
    <text evidence="4">The sequence shown here is derived from an EMBL/GenBank/DDBJ whole genome shotgun (WGS) entry which is preliminary data.</text>
</comment>
<keyword evidence="2" id="KW-0732">Signal</keyword>
<dbReference type="AlphaFoldDB" id="A0A7W3P5T5"/>
<keyword evidence="5" id="KW-1185">Reference proteome</keyword>
<organism evidence="4 5">
    <name type="scientific">Microlunatus kandeliicorticis</name>
    <dbReference type="NCBI Taxonomy" id="1759536"/>
    <lineage>
        <taxon>Bacteria</taxon>
        <taxon>Bacillati</taxon>
        <taxon>Actinomycetota</taxon>
        <taxon>Actinomycetes</taxon>
        <taxon>Propionibacteriales</taxon>
        <taxon>Propionibacteriaceae</taxon>
        <taxon>Microlunatus</taxon>
    </lineage>
</organism>
<evidence type="ECO:0000256" key="2">
    <source>
        <dbReference type="SAM" id="SignalP"/>
    </source>
</evidence>
<feature type="signal peptide" evidence="2">
    <location>
        <begin position="1"/>
        <end position="45"/>
    </location>
</feature>
<dbReference type="InterPro" id="IPR025510">
    <property type="entry name" value="DUF4397"/>
</dbReference>
<reference evidence="4 5" key="1">
    <citation type="submission" date="2020-07" db="EMBL/GenBank/DDBJ databases">
        <title>Sequencing the genomes of 1000 actinobacteria strains.</title>
        <authorList>
            <person name="Klenk H.-P."/>
        </authorList>
    </citation>
    <scope>NUCLEOTIDE SEQUENCE [LARGE SCALE GENOMIC DNA]</scope>
    <source>
        <strain evidence="4 5">DSM 100723</strain>
    </source>
</reference>
<evidence type="ECO:0000259" key="3">
    <source>
        <dbReference type="Pfam" id="PF14344"/>
    </source>
</evidence>
<keyword evidence="1" id="KW-0812">Transmembrane</keyword>
<proteinExistence type="predicted"/>
<feature type="chain" id="PRO_5030606444" description="DUF4397 domain-containing protein" evidence="2">
    <location>
        <begin position="46"/>
        <end position="293"/>
    </location>
</feature>
<dbReference type="RefSeq" id="WP_220483620.1">
    <property type="nucleotide sequence ID" value="NZ_JACGWT010000002.1"/>
</dbReference>
<protein>
    <recommendedName>
        <fullName evidence="3">DUF4397 domain-containing protein</fullName>
    </recommendedName>
</protein>
<dbReference type="Pfam" id="PF14344">
    <property type="entry name" value="DUF4397"/>
    <property type="match status" value="1"/>
</dbReference>
<evidence type="ECO:0000256" key="1">
    <source>
        <dbReference type="SAM" id="Phobius"/>
    </source>
</evidence>
<feature type="domain" description="DUF4397" evidence="3">
    <location>
        <begin position="49"/>
        <end position="166"/>
    </location>
</feature>
<dbReference type="EMBL" id="JACGWT010000002">
    <property type="protein sequence ID" value="MBA8794217.1"/>
    <property type="molecule type" value="Genomic_DNA"/>
</dbReference>
<dbReference type="Proteomes" id="UP000523079">
    <property type="component" value="Unassembled WGS sequence"/>
</dbReference>
<evidence type="ECO:0000313" key="4">
    <source>
        <dbReference type="EMBL" id="MBA8794217.1"/>
    </source>
</evidence>